<dbReference type="GeneID" id="108257621"/>
<organism evidence="3 4">
    <name type="scientific">Ictalurus punctatus</name>
    <name type="common">Channel catfish</name>
    <name type="synonym">Silurus punctatus</name>
    <dbReference type="NCBI Taxonomy" id="7998"/>
    <lineage>
        <taxon>Eukaryota</taxon>
        <taxon>Metazoa</taxon>
        <taxon>Chordata</taxon>
        <taxon>Craniata</taxon>
        <taxon>Vertebrata</taxon>
        <taxon>Euteleostomi</taxon>
        <taxon>Actinopterygii</taxon>
        <taxon>Neopterygii</taxon>
        <taxon>Teleostei</taxon>
        <taxon>Ostariophysi</taxon>
        <taxon>Siluriformes</taxon>
        <taxon>Ictaluridae</taxon>
        <taxon>Ictalurus</taxon>
    </lineage>
</organism>
<feature type="compositionally biased region" description="Low complexity" evidence="2">
    <location>
        <begin position="125"/>
        <end position="184"/>
    </location>
</feature>
<reference evidence="3" key="1">
    <citation type="journal article" date="2016" name="Nat. Commun.">
        <title>The channel catfish genome sequence provides insights into the evolution of scale formation in teleosts.</title>
        <authorList>
            <person name="Liu Z."/>
            <person name="Liu S."/>
            <person name="Yao J."/>
            <person name="Bao L."/>
            <person name="Zhang J."/>
            <person name="Li Y."/>
            <person name="Jiang C."/>
            <person name="Sun L."/>
            <person name="Wang R."/>
            <person name="Zhang Y."/>
            <person name="Zhou T."/>
            <person name="Zeng Q."/>
            <person name="Fu Q."/>
            <person name="Gao S."/>
            <person name="Li N."/>
            <person name="Koren S."/>
            <person name="Jiang Y."/>
            <person name="Zimin A."/>
            <person name="Xu P."/>
            <person name="Phillippy A.M."/>
            <person name="Geng X."/>
            <person name="Song L."/>
            <person name="Sun F."/>
            <person name="Li C."/>
            <person name="Wang X."/>
            <person name="Chen A."/>
            <person name="Jin Y."/>
            <person name="Yuan Z."/>
            <person name="Yang Y."/>
            <person name="Tan S."/>
            <person name="Peatman E."/>
            <person name="Lu J."/>
            <person name="Qin Z."/>
            <person name="Dunham R."/>
            <person name="Li Z."/>
            <person name="Sonstegard T."/>
            <person name="Feng J."/>
            <person name="Danzmann R.G."/>
            <person name="Schroeder S."/>
            <person name="Scheffler B."/>
            <person name="Duke M.V."/>
            <person name="Ballard L."/>
            <person name="Kucuktas H."/>
            <person name="Kaltenboeck L."/>
            <person name="Liu H."/>
            <person name="Armbruster J."/>
            <person name="Xie Y."/>
            <person name="Kirby M.L."/>
            <person name="Tian Y."/>
            <person name="Flanagan M.E."/>
            <person name="Mu W."/>
            <person name="Waldbieser G.C."/>
        </authorList>
    </citation>
    <scope>NUCLEOTIDE SEQUENCE [LARGE SCALE GENOMIC DNA]</scope>
    <source>
        <strain evidence="3">SDA103</strain>
    </source>
</reference>
<evidence type="ECO:0000256" key="2">
    <source>
        <dbReference type="SAM" id="MobiDB-lite"/>
    </source>
</evidence>
<proteinExistence type="predicted"/>
<feature type="coiled-coil region" evidence="1">
    <location>
        <begin position="8"/>
        <end position="35"/>
    </location>
</feature>
<evidence type="ECO:0000313" key="4">
    <source>
        <dbReference type="RefSeq" id="XP_017311022.1"/>
    </source>
</evidence>
<reference evidence="4" key="2">
    <citation type="submission" date="2025-08" db="UniProtKB">
        <authorList>
            <consortium name="RefSeq"/>
        </authorList>
    </citation>
    <scope>IDENTIFICATION</scope>
    <source>
        <tissue evidence="4">Blood</tissue>
    </source>
</reference>
<dbReference type="OrthoDB" id="6158349at2759"/>
<protein>
    <submittedName>
        <fullName evidence="4">Echinoderm microtubule-associated protein-like 1 isoform X1</fullName>
    </submittedName>
</protein>
<name>A0A2D0PYB0_ICTPU</name>
<feature type="coiled-coil region" evidence="1">
    <location>
        <begin position="59"/>
        <end position="93"/>
    </location>
</feature>
<accession>A0A2D0PYB0</accession>
<dbReference type="RefSeq" id="XP_017311022.1">
    <property type="nucleotide sequence ID" value="XM_017455533.3"/>
</dbReference>
<evidence type="ECO:0000313" key="3">
    <source>
        <dbReference type="Proteomes" id="UP000221080"/>
    </source>
</evidence>
<gene>
    <name evidence="4" type="primary">LOC108257621</name>
</gene>
<dbReference type="Proteomes" id="UP000221080">
    <property type="component" value="Chromosome 25"/>
</dbReference>
<evidence type="ECO:0000256" key="1">
    <source>
        <dbReference type="SAM" id="Coils"/>
    </source>
</evidence>
<feature type="region of interest" description="Disordered" evidence="2">
    <location>
        <begin position="104"/>
        <end position="196"/>
    </location>
</feature>
<dbReference type="KEGG" id="ipu:108257621"/>
<dbReference type="AlphaFoldDB" id="A0A2D0PYB0"/>
<sequence>MMEGIAAAAMAEAHMEELVEQSEAAEDREAQLRELYHDGPLFAPEVDFIVDEHSSAHSNMEVTDRLMYLEQRLQMQEDEVQLLKIALADVLKRLNISEAQTAALTKRGPVKASRPVSLSLPPRTPSNTSSSLKKSSVSTLPSSTSSKKYNPLPASKRSPASSAKDSSSVPASRRTALTASTTTTPCKKLQESSKPKETFASVVATHRVTHCKVTMQIYLSHPAKKTGTSENAVAAAVQLNVCPSASGPCPDKAASDKRKVGTGKKPPCTLSLHRSTCQSPFSPAETPIYKSPIKSPSQYFQICY</sequence>
<keyword evidence="1" id="KW-0175">Coiled coil</keyword>
<keyword evidence="3" id="KW-1185">Reference proteome</keyword>